<feature type="transmembrane region" description="Helical" evidence="6">
    <location>
        <begin position="43"/>
        <end position="67"/>
    </location>
</feature>
<reference evidence="7" key="1">
    <citation type="submission" date="2023-10" db="EMBL/GenBank/DDBJ databases">
        <title>Genome assembly of Pristionchus species.</title>
        <authorList>
            <person name="Yoshida K."/>
            <person name="Sommer R.J."/>
        </authorList>
    </citation>
    <scope>NUCLEOTIDE SEQUENCE</scope>
    <source>
        <strain evidence="7">RS0144</strain>
    </source>
</reference>
<dbReference type="AlphaFoldDB" id="A0AAV5U5W8"/>
<evidence type="ECO:0000256" key="5">
    <source>
        <dbReference type="ARBA" id="ARBA00023136"/>
    </source>
</evidence>
<proteinExistence type="inferred from homology"/>
<dbReference type="InterPro" id="IPR050920">
    <property type="entry name" value="Nematode_rcpt-like_delta"/>
</dbReference>
<dbReference type="PANTHER" id="PTHR22945:SF40">
    <property type="entry name" value="SERPENTINE RECEPTOR, CLASS D (DELTA)-RELATED"/>
    <property type="match status" value="1"/>
</dbReference>
<feature type="transmembrane region" description="Helical" evidence="6">
    <location>
        <begin position="88"/>
        <end position="116"/>
    </location>
</feature>
<evidence type="ECO:0000313" key="7">
    <source>
        <dbReference type="EMBL" id="GMT01922.1"/>
    </source>
</evidence>
<comment type="similarity">
    <text evidence="2">Belongs to the nematode receptor-like protein srd family.</text>
</comment>
<evidence type="ECO:0000256" key="3">
    <source>
        <dbReference type="ARBA" id="ARBA00022692"/>
    </source>
</evidence>
<evidence type="ECO:0000256" key="4">
    <source>
        <dbReference type="ARBA" id="ARBA00022989"/>
    </source>
</evidence>
<gene>
    <name evidence="7" type="ORF">PENTCL1PPCAC_24096</name>
</gene>
<comment type="subcellular location">
    <subcellularLocation>
        <location evidence="1">Membrane</location>
        <topology evidence="1">Multi-pass membrane protein</topology>
    </subcellularLocation>
</comment>
<organism evidence="7 8">
    <name type="scientific">Pristionchus entomophagus</name>
    <dbReference type="NCBI Taxonomy" id="358040"/>
    <lineage>
        <taxon>Eukaryota</taxon>
        <taxon>Metazoa</taxon>
        <taxon>Ecdysozoa</taxon>
        <taxon>Nematoda</taxon>
        <taxon>Chromadorea</taxon>
        <taxon>Rhabditida</taxon>
        <taxon>Rhabditina</taxon>
        <taxon>Diplogasteromorpha</taxon>
        <taxon>Diplogasteroidea</taxon>
        <taxon>Neodiplogasteridae</taxon>
        <taxon>Pristionchus</taxon>
    </lineage>
</organism>
<dbReference type="Pfam" id="PF10317">
    <property type="entry name" value="7TM_GPCR_Srd"/>
    <property type="match status" value="1"/>
</dbReference>
<keyword evidence="5 6" id="KW-0472">Membrane</keyword>
<evidence type="ECO:0000313" key="8">
    <source>
        <dbReference type="Proteomes" id="UP001432027"/>
    </source>
</evidence>
<dbReference type="EMBL" id="BTSX01000005">
    <property type="protein sequence ID" value="GMT01922.1"/>
    <property type="molecule type" value="Genomic_DNA"/>
</dbReference>
<accession>A0AAV5U5W8</accession>
<dbReference type="GO" id="GO:0016020">
    <property type="term" value="C:membrane"/>
    <property type="evidence" value="ECO:0007669"/>
    <property type="project" value="UniProtKB-SubCell"/>
</dbReference>
<protein>
    <recommendedName>
        <fullName evidence="9">G protein-coupled receptor</fullName>
    </recommendedName>
</protein>
<comment type="caution">
    <text evidence="7">The sequence shown here is derived from an EMBL/GenBank/DDBJ whole genome shotgun (WGS) entry which is preliminary data.</text>
</comment>
<evidence type="ECO:0008006" key="9">
    <source>
        <dbReference type="Google" id="ProtNLM"/>
    </source>
</evidence>
<dbReference type="Proteomes" id="UP001432027">
    <property type="component" value="Unassembled WGS sequence"/>
</dbReference>
<name>A0AAV5U5W8_9BILA</name>
<dbReference type="PANTHER" id="PTHR22945">
    <property type="entry name" value="SERPENTINE RECEPTOR, CLASS D DELTA"/>
    <property type="match status" value="1"/>
</dbReference>
<feature type="transmembrane region" description="Helical" evidence="6">
    <location>
        <begin position="7"/>
        <end position="31"/>
    </location>
</feature>
<dbReference type="InterPro" id="IPR019421">
    <property type="entry name" value="7TM_GPCR_serpentine_rcpt_Srd"/>
</dbReference>
<evidence type="ECO:0000256" key="2">
    <source>
        <dbReference type="ARBA" id="ARBA00009166"/>
    </source>
</evidence>
<evidence type="ECO:0000256" key="1">
    <source>
        <dbReference type="ARBA" id="ARBA00004141"/>
    </source>
</evidence>
<evidence type="ECO:0000256" key="6">
    <source>
        <dbReference type="SAM" id="Phobius"/>
    </source>
</evidence>
<keyword evidence="8" id="KW-1185">Reference proteome</keyword>
<keyword evidence="3 6" id="KW-0812">Transmembrane</keyword>
<sequence length="169" mass="18658">MVSFESLLLIVHSGFATLSITLDMLLLFIVFRHTPASFAKFGIMIKLHALADLYVALGSSTGMIRIIPIDWTGIAMAYGPCRFLGSTACFFSLTMILGGETCACFTIIASFIFRLMTIRGRAPTTRDVWWLICGLSLPVPVITSVRAERLIRRVDLSIDQALNVLKDIP</sequence>
<keyword evidence="4 6" id="KW-1133">Transmembrane helix</keyword>